<evidence type="ECO:0000256" key="5">
    <source>
        <dbReference type="ARBA" id="ARBA00004787"/>
    </source>
</evidence>
<protein>
    <recommendedName>
        <fullName evidence="14">Bifunctional enzyme IspD/IspF</fullName>
    </recommendedName>
    <domain>
        <recommendedName>
            <fullName evidence="14">2-C-methyl-D-erythritol 4-phosphate cytidylyltransferase</fullName>
            <ecNumber evidence="14">2.7.7.60</ecNumber>
        </recommendedName>
        <alternativeName>
            <fullName evidence="14">4-diphosphocytidyl-2C-methyl-D-erythritol synthase</fullName>
        </alternativeName>
        <alternativeName>
            <fullName evidence="14">MEP cytidylyltransferase</fullName>
            <shortName evidence="14">MCT</shortName>
        </alternativeName>
    </domain>
    <domain>
        <recommendedName>
            <fullName evidence="14">2-C-methyl-D-erythritol 2,4-cyclodiphosphate synthase</fullName>
            <shortName evidence="14">MECDP-synthase</shortName>
            <shortName evidence="14">MECPP-synthase</shortName>
            <shortName evidence="14">MECPS</shortName>
            <ecNumber evidence="14">4.6.1.12</ecNumber>
        </recommendedName>
    </domain>
</protein>
<dbReference type="AlphaFoldDB" id="A0A2U2BT47"/>
<dbReference type="PANTHER" id="PTHR43181">
    <property type="entry name" value="2-C-METHYL-D-ERYTHRITOL 2,4-CYCLODIPHOSPHATE SYNTHASE, CHLOROPLASTIC"/>
    <property type="match status" value="1"/>
</dbReference>
<dbReference type="InterPro" id="IPR003526">
    <property type="entry name" value="MECDP_synthase"/>
</dbReference>
<feature type="site" description="Positions MEP for the nucleophilic attack" evidence="14">
    <location>
        <position position="148"/>
    </location>
</feature>
<dbReference type="GO" id="GO:0016114">
    <property type="term" value="P:terpenoid biosynthetic process"/>
    <property type="evidence" value="ECO:0007669"/>
    <property type="project" value="InterPro"/>
</dbReference>
<keyword evidence="13 14" id="KW-0511">Multifunctional enzyme</keyword>
<comment type="caution">
    <text evidence="16">The sequence shown here is derived from an EMBL/GenBank/DDBJ whole genome shotgun (WGS) entry which is preliminary data.</text>
</comment>
<dbReference type="NCBIfam" id="TIGR00453">
    <property type="entry name" value="ispD"/>
    <property type="match status" value="1"/>
</dbReference>
<name>A0A2U2BT47_9PROT</name>
<keyword evidence="17" id="KW-1185">Reference proteome</keyword>
<keyword evidence="9 14" id="KW-0548">Nucleotidyltransferase</keyword>
<dbReference type="Proteomes" id="UP000245168">
    <property type="component" value="Unassembled WGS sequence"/>
</dbReference>
<feature type="binding site" evidence="14">
    <location>
        <begin position="356"/>
        <end position="359"/>
    </location>
    <ligand>
        <name>4-CDP-2-C-methyl-D-erythritol 2-phosphate</name>
        <dbReference type="ChEBI" id="CHEBI:57919"/>
    </ligand>
</feature>
<comment type="caution">
    <text evidence="14">Lacks conserved residue(s) required for the propagation of feature annotation.</text>
</comment>
<feature type="binding site" evidence="14">
    <location>
        <begin position="232"/>
        <end position="234"/>
    </location>
    <ligand>
        <name>4-CDP-2-C-methyl-D-erythritol 2-phosphate</name>
        <dbReference type="ChEBI" id="CHEBI:57919"/>
    </ligand>
</feature>
<feature type="site" description="Transition state stabilizer" evidence="14">
    <location>
        <position position="258"/>
    </location>
</feature>
<comment type="pathway">
    <text evidence="5 14">Isoprenoid biosynthesis; isopentenyl diphosphate biosynthesis via DXP pathway; isopentenyl diphosphate from 1-deoxy-D-xylulose 5-phosphate: step 2/6.</text>
</comment>
<keyword evidence="12 14" id="KW-0456">Lyase</keyword>
<dbReference type="HAMAP" id="MF_00108">
    <property type="entry name" value="IspD"/>
    <property type="match status" value="1"/>
</dbReference>
<dbReference type="Gene3D" id="3.90.550.10">
    <property type="entry name" value="Spore Coat Polysaccharide Biosynthesis Protein SpsA, Chain A"/>
    <property type="match status" value="1"/>
</dbReference>
<dbReference type="InterPro" id="IPR029044">
    <property type="entry name" value="Nucleotide-diphossugar_trans"/>
</dbReference>
<feature type="site" description="Transition state stabilizer" evidence="14">
    <location>
        <position position="15"/>
    </location>
</feature>
<feature type="site" description="Positions MEP for the nucleophilic attack" evidence="14">
    <location>
        <position position="203"/>
    </location>
</feature>
<accession>A0A2U2BT47</accession>
<dbReference type="GO" id="GO:0046872">
    <property type="term" value="F:metal ion binding"/>
    <property type="evidence" value="ECO:0007669"/>
    <property type="project" value="UniProtKB-KW"/>
</dbReference>
<dbReference type="EC" id="4.6.1.12" evidence="14"/>
<dbReference type="EMBL" id="QEXV01000003">
    <property type="protein sequence ID" value="PWE17199.1"/>
    <property type="molecule type" value="Genomic_DNA"/>
</dbReference>
<feature type="site" description="Transition state stabilizer" evidence="14">
    <location>
        <position position="22"/>
    </location>
</feature>
<evidence type="ECO:0000256" key="4">
    <source>
        <dbReference type="ARBA" id="ARBA00004709"/>
    </source>
</evidence>
<evidence type="ECO:0000256" key="6">
    <source>
        <dbReference type="ARBA" id="ARBA00008480"/>
    </source>
</evidence>
<dbReference type="SUPFAM" id="SSF69765">
    <property type="entry name" value="IpsF-like"/>
    <property type="match status" value="1"/>
</dbReference>
<gene>
    <name evidence="14" type="primary">ispDF</name>
    <name evidence="16" type="ORF">DDZ18_05760</name>
</gene>
<feature type="binding site" evidence="14">
    <location>
        <position position="266"/>
    </location>
    <ligand>
        <name>a divalent metal cation</name>
        <dbReference type="ChEBI" id="CHEBI:60240"/>
    </ligand>
</feature>
<dbReference type="UniPathway" id="UPA00056">
    <property type="reaction ID" value="UER00093"/>
</dbReference>
<dbReference type="InterPro" id="IPR026596">
    <property type="entry name" value="IspD/F"/>
</dbReference>
<dbReference type="InterPro" id="IPR036571">
    <property type="entry name" value="MECDP_synthase_sf"/>
</dbReference>
<feature type="binding site" evidence="14">
    <location>
        <begin position="280"/>
        <end position="282"/>
    </location>
    <ligand>
        <name>4-CDP-2-C-methyl-D-erythritol 2-phosphate</name>
        <dbReference type="ChEBI" id="CHEBI:57919"/>
    </ligand>
</feature>
<comment type="catalytic activity">
    <reaction evidence="2 14">
        <text>2-C-methyl-D-erythritol 4-phosphate + CTP + H(+) = 4-CDP-2-C-methyl-D-erythritol + diphosphate</text>
        <dbReference type="Rhea" id="RHEA:13429"/>
        <dbReference type="ChEBI" id="CHEBI:15378"/>
        <dbReference type="ChEBI" id="CHEBI:33019"/>
        <dbReference type="ChEBI" id="CHEBI:37563"/>
        <dbReference type="ChEBI" id="CHEBI:57823"/>
        <dbReference type="ChEBI" id="CHEBI:58262"/>
        <dbReference type="EC" id="2.7.7.60"/>
    </reaction>
</comment>
<feature type="site" description="Transition state stabilizer" evidence="14">
    <location>
        <position position="357"/>
    </location>
</feature>
<sequence length="381" mass="39330">MGFSACIVAAGRGERAGGGTPKQYRALGAKPLLAWSLEAFAAHPGCAEVVVAVAPGDAERVAGIAAGLERPVRTVEGGATRTASVAACVDTATADAVLIHDAARPFLSARLIDRLLAALETAPGAAPALPVADALARRDDQGVEPVSREGLVRIQTPQAFRTEAIRAAFAAAGPDAAFPDEVSLARAHGLDVTLVDGEEDNFKITWPEDFMRAEKLLPQGAGGTPVTGFGYDVHRLAAGDGVTLCGVRIDCPFRLVGHSDADAGLHAVTDAVLGAAGRGDIGEHFPPSDARWKDAPSDRFLRHALDLAAEAGVSIVHADVTLICERPKIGPHRTAMRARLAELLGLPEARVNVKATTTEGLGFTGRGEGLAAQAVVTGIAR</sequence>
<dbReference type="GO" id="GO:0050518">
    <property type="term" value="F:2-C-methyl-D-erythritol 4-phosphate cytidylyltransferase activity"/>
    <property type="evidence" value="ECO:0007669"/>
    <property type="project" value="UniProtKB-UniRule"/>
</dbReference>
<evidence type="ECO:0000256" key="8">
    <source>
        <dbReference type="ARBA" id="ARBA00022679"/>
    </source>
</evidence>
<evidence type="ECO:0000256" key="3">
    <source>
        <dbReference type="ARBA" id="ARBA00001968"/>
    </source>
</evidence>
<evidence type="ECO:0000313" key="16">
    <source>
        <dbReference type="EMBL" id="PWE17199.1"/>
    </source>
</evidence>
<evidence type="ECO:0000256" key="1">
    <source>
        <dbReference type="ARBA" id="ARBA00000200"/>
    </source>
</evidence>
<dbReference type="CDD" id="cd02516">
    <property type="entry name" value="CDP-ME_synthetase"/>
    <property type="match status" value="1"/>
</dbReference>
<feature type="region of interest" description="2-C-methyl-D-erythritol 2,4-cyclodiphosphate synthase" evidence="14">
    <location>
        <begin position="226"/>
        <end position="381"/>
    </location>
</feature>
<feature type="binding site" evidence="14">
    <location>
        <position position="234"/>
    </location>
    <ligand>
        <name>a divalent metal cation</name>
        <dbReference type="ChEBI" id="CHEBI:60240"/>
    </ligand>
</feature>
<feature type="binding site" evidence="14">
    <location>
        <position position="363"/>
    </location>
    <ligand>
        <name>4-CDP-2-C-methyl-D-erythritol 2-phosphate</name>
        <dbReference type="ChEBI" id="CHEBI:57919"/>
    </ligand>
</feature>
<dbReference type="Gene3D" id="3.30.1330.50">
    <property type="entry name" value="2-C-methyl-D-erythritol 2,4-cyclodiphosphate synthase"/>
    <property type="match status" value="1"/>
</dbReference>
<dbReference type="RefSeq" id="WP_109252430.1">
    <property type="nucleotide sequence ID" value="NZ_QEXV01000003.1"/>
</dbReference>
<evidence type="ECO:0000313" key="17">
    <source>
        <dbReference type="Proteomes" id="UP000245168"/>
    </source>
</evidence>
<feature type="binding site" evidence="14">
    <location>
        <position position="366"/>
    </location>
    <ligand>
        <name>4-CDP-2-C-methyl-D-erythritol 2-phosphate</name>
        <dbReference type="ChEBI" id="CHEBI:57919"/>
    </ligand>
</feature>
<evidence type="ECO:0000256" key="9">
    <source>
        <dbReference type="ARBA" id="ARBA00022695"/>
    </source>
</evidence>
<dbReference type="InterPro" id="IPR001228">
    <property type="entry name" value="IspD"/>
</dbReference>
<dbReference type="Pfam" id="PF01128">
    <property type="entry name" value="IspD"/>
    <property type="match status" value="1"/>
</dbReference>
<dbReference type="FunFam" id="3.90.550.10:FF:000003">
    <property type="entry name" value="2-C-methyl-D-erythritol 4-phosphate cytidylyltransferase"/>
    <property type="match status" value="1"/>
</dbReference>
<comment type="cofactor">
    <cofactor evidence="3 14">
        <name>a divalent metal cation</name>
        <dbReference type="ChEBI" id="CHEBI:60240"/>
    </cofactor>
</comment>
<dbReference type="HAMAP" id="MF_01520">
    <property type="entry name" value="IspDF"/>
    <property type="match status" value="1"/>
</dbReference>
<evidence type="ECO:0000256" key="11">
    <source>
        <dbReference type="ARBA" id="ARBA00023229"/>
    </source>
</evidence>
<dbReference type="PROSITE" id="PS01350">
    <property type="entry name" value="ISPF"/>
    <property type="match status" value="1"/>
</dbReference>
<reference evidence="17" key="1">
    <citation type="submission" date="2018-05" db="EMBL/GenBank/DDBJ databases">
        <authorList>
            <person name="Liu B.-T."/>
        </authorList>
    </citation>
    <scope>NUCLEOTIDE SEQUENCE [LARGE SCALE GENOMIC DNA]</scope>
    <source>
        <strain evidence="17">WD6-1</strain>
    </source>
</reference>
<dbReference type="InterPro" id="IPR018294">
    <property type="entry name" value="ISPD_synthase_CS"/>
</dbReference>
<dbReference type="EC" id="2.7.7.60" evidence="14"/>
<dbReference type="Pfam" id="PF02542">
    <property type="entry name" value="YgbB"/>
    <property type="match status" value="1"/>
</dbReference>
<dbReference type="InterPro" id="IPR034683">
    <property type="entry name" value="IspD/TarI"/>
</dbReference>
<comment type="pathway">
    <text evidence="4 14">Isoprenoid biosynthesis; isopentenyl diphosphate biosynthesis via DXP pathway; isopentenyl diphosphate from 1-deoxy-D-xylulose 5-phosphate: step 4/6.</text>
</comment>
<dbReference type="CDD" id="cd00554">
    <property type="entry name" value="MECDP_synthase"/>
    <property type="match status" value="1"/>
</dbReference>
<comment type="similarity">
    <text evidence="14">In the N-terminal section; belongs to the IspD/TarI cytidylyltransferase family. IspD subfamily.</text>
</comment>
<feature type="region of interest" description="2-C-methyl-D-erythritol 4-phosphate cytidylyltransferase" evidence="14">
    <location>
        <begin position="1"/>
        <end position="225"/>
    </location>
</feature>
<dbReference type="NCBIfam" id="TIGR00151">
    <property type="entry name" value="ispF"/>
    <property type="match status" value="1"/>
</dbReference>
<feature type="binding site" evidence="14">
    <location>
        <begin position="258"/>
        <end position="259"/>
    </location>
    <ligand>
        <name>4-CDP-2-C-methyl-D-erythritol 2-phosphate</name>
        <dbReference type="ChEBI" id="CHEBI:57919"/>
    </ligand>
</feature>
<proteinExistence type="inferred from homology"/>
<comment type="similarity">
    <text evidence="7">Belongs to the IspD/TarI cytidylyltransferase family. IspD subfamily.</text>
</comment>
<comment type="similarity">
    <text evidence="14">In the C-terminal section; belongs to the IspF family.</text>
</comment>
<dbReference type="InterPro" id="IPR020555">
    <property type="entry name" value="MECDP_synthase_CS"/>
</dbReference>
<comment type="catalytic activity">
    <reaction evidence="1 14">
        <text>4-CDP-2-C-methyl-D-erythritol 2-phosphate = 2-C-methyl-D-erythritol 2,4-cyclic diphosphate + CMP</text>
        <dbReference type="Rhea" id="RHEA:23864"/>
        <dbReference type="ChEBI" id="CHEBI:57919"/>
        <dbReference type="ChEBI" id="CHEBI:58483"/>
        <dbReference type="ChEBI" id="CHEBI:60377"/>
        <dbReference type="EC" id="4.6.1.12"/>
    </reaction>
</comment>
<feature type="binding site" evidence="14">
    <location>
        <position position="232"/>
    </location>
    <ligand>
        <name>a divalent metal cation</name>
        <dbReference type="ChEBI" id="CHEBI:60240"/>
    </ligand>
</feature>
<keyword evidence="8 14" id="KW-0808">Transferase</keyword>
<comment type="function">
    <text evidence="14">Bifunctional enzyme that catalyzes the formation of 4-diphosphocytidyl-2-C-methyl-D-erythritol from CTP and 2-C-methyl-D-erythritol 4-phosphate (MEP) (IspD), and catalyzes the conversion of 4-diphosphocytidyl-2-C-methyl-D-erythritol 2-phosphate (CDP-ME2P) to 2-C-methyl-D-erythritol 2,4-cyclodiphosphate (ME-CPP) with a corresponding release of cytidine 5-monophosphate (CMP) (IspF).</text>
</comment>
<evidence type="ECO:0000256" key="10">
    <source>
        <dbReference type="ARBA" id="ARBA00022723"/>
    </source>
</evidence>
<dbReference type="GO" id="GO:0019288">
    <property type="term" value="P:isopentenyl diphosphate biosynthetic process, methylerythritol 4-phosphate pathway"/>
    <property type="evidence" value="ECO:0007669"/>
    <property type="project" value="UniProtKB-UniRule"/>
</dbReference>
<evidence type="ECO:0000256" key="12">
    <source>
        <dbReference type="ARBA" id="ARBA00023239"/>
    </source>
</evidence>
<dbReference type="GO" id="GO:0008685">
    <property type="term" value="F:2-C-methyl-D-erythritol 2,4-cyclodiphosphate synthase activity"/>
    <property type="evidence" value="ECO:0007669"/>
    <property type="project" value="UniProtKB-UniRule"/>
</dbReference>
<organism evidence="16 17">
    <name type="scientific">Marinicauda salina</name>
    <dbReference type="NCBI Taxonomy" id="2135793"/>
    <lineage>
        <taxon>Bacteria</taxon>
        <taxon>Pseudomonadati</taxon>
        <taxon>Pseudomonadota</taxon>
        <taxon>Alphaproteobacteria</taxon>
        <taxon>Maricaulales</taxon>
        <taxon>Maricaulaceae</taxon>
        <taxon>Marinicauda</taxon>
    </lineage>
</organism>
<evidence type="ECO:0000256" key="13">
    <source>
        <dbReference type="ARBA" id="ARBA00023268"/>
    </source>
</evidence>
<keyword evidence="11 14" id="KW-0414">Isoprene biosynthesis</keyword>
<evidence type="ECO:0000259" key="15">
    <source>
        <dbReference type="Pfam" id="PF02542"/>
    </source>
</evidence>
<evidence type="ECO:0000256" key="7">
    <source>
        <dbReference type="ARBA" id="ARBA00009789"/>
    </source>
</evidence>
<evidence type="ECO:0000256" key="2">
    <source>
        <dbReference type="ARBA" id="ARBA00001282"/>
    </source>
</evidence>
<dbReference type="OrthoDB" id="9804336at2"/>
<dbReference type="HAMAP" id="MF_00107">
    <property type="entry name" value="IspF"/>
    <property type="match status" value="1"/>
</dbReference>
<keyword evidence="10 14" id="KW-0479">Metal-binding</keyword>
<dbReference type="SUPFAM" id="SSF53448">
    <property type="entry name" value="Nucleotide-diphospho-sugar transferases"/>
    <property type="match status" value="1"/>
</dbReference>
<dbReference type="PROSITE" id="PS01295">
    <property type="entry name" value="ISPD"/>
    <property type="match status" value="1"/>
</dbReference>
<feature type="domain" description="2-C-methyl-D-erythritol 2,4-cyclodiphosphate synthase" evidence="15">
    <location>
        <begin position="227"/>
        <end position="377"/>
    </location>
</feature>
<comment type="similarity">
    <text evidence="6">Belongs to the IspF family.</text>
</comment>
<dbReference type="PANTHER" id="PTHR43181:SF1">
    <property type="entry name" value="2-C-METHYL-D-ERYTHRITOL 2,4-CYCLODIPHOSPHATE SYNTHASE, CHLOROPLASTIC"/>
    <property type="match status" value="1"/>
</dbReference>
<dbReference type="NCBIfam" id="NF006899">
    <property type="entry name" value="PRK09382.1"/>
    <property type="match status" value="1"/>
</dbReference>
<evidence type="ECO:0000256" key="14">
    <source>
        <dbReference type="HAMAP-Rule" id="MF_01520"/>
    </source>
</evidence>